<dbReference type="EMBL" id="KZ824342">
    <property type="protein sequence ID" value="RAL07051.1"/>
    <property type="molecule type" value="Genomic_DNA"/>
</dbReference>
<dbReference type="Proteomes" id="UP000248961">
    <property type="component" value="Unassembled WGS sequence"/>
</dbReference>
<proteinExistence type="predicted"/>
<feature type="domain" description="NADH:flavin oxidoreductase/NADH oxidase N-terminal" evidence="1">
    <location>
        <begin position="5"/>
        <end position="304"/>
    </location>
</feature>
<dbReference type="PANTHER" id="PTHR22893:SF91">
    <property type="entry name" value="NADPH DEHYDROGENASE 2-RELATED"/>
    <property type="match status" value="1"/>
</dbReference>
<dbReference type="Gene3D" id="3.20.20.70">
    <property type="entry name" value="Aldolase class I"/>
    <property type="match status" value="1"/>
</dbReference>
<dbReference type="InterPro" id="IPR013785">
    <property type="entry name" value="Aldolase_TIM"/>
</dbReference>
<protein>
    <submittedName>
        <fullName evidence="2">N-ethylmaleimide reductase</fullName>
    </submittedName>
</protein>
<dbReference type="Pfam" id="PF00724">
    <property type="entry name" value="Oxidored_FMN"/>
    <property type="match status" value="1"/>
</dbReference>
<sequence>MTPYKLFEPLQIENLHLEHRFVMAPLTRFRADAEHVPLAIAKKYYEQRASVPGTLLIAEATQISAPEGGISHGPGIWSEPQIQRWIEITDAVQRRTSFIGGYELHAPSAIPMDPGMPVLKELRDEETLNIINDFATAAKNAIRAGYDGVEIHGANGYLVDQFLQDVSNRRVDRWGGSVSNRALFGLEVARAAVDAIAAMKMTDPVPQFAYFVEQLRQLNLAYLHLIESRVINNVDCEQGESNKFLLDIWGKTSPVRVAGGYTLENAEAALQGDYKDYEVAIVFGRHFLSNPDLPFRIRQGLDLNPYHRESFYTPIQERGYSDYTFSAEFAKVDA</sequence>
<dbReference type="GO" id="GO:0010181">
    <property type="term" value="F:FMN binding"/>
    <property type="evidence" value="ECO:0007669"/>
    <property type="project" value="InterPro"/>
</dbReference>
<keyword evidence="3" id="KW-1185">Reference proteome</keyword>
<organism evidence="2 3">
    <name type="scientific">Aspergillus homomorphus (strain CBS 101889)</name>
    <dbReference type="NCBI Taxonomy" id="1450537"/>
    <lineage>
        <taxon>Eukaryota</taxon>
        <taxon>Fungi</taxon>
        <taxon>Dikarya</taxon>
        <taxon>Ascomycota</taxon>
        <taxon>Pezizomycotina</taxon>
        <taxon>Eurotiomycetes</taxon>
        <taxon>Eurotiomycetidae</taxon>
        <taxon>Eurotiales</taxon>
        <taxon>Aspergillaceae</taxon>
        <taxon>Aspergillus</taxon>
        <taxon>Aspergillus subgen. Circumdati</taxon>
    </lineage>
</organism>
<dbReference type="GO" id="GO:0003959">
    <property type="term" value="F:NADPH dehydrogenase activity"/>
    <property type="evidence" value="ECO:0007669"/>
    <property type="project" value="TreeGrafter"/>
</dbReference>
<dbReference type="InterPro" id="IPR045247">
    <property type="entry name" value="Oye-like"/>
</dbReference>
<dbReference type="InterPro" id="IPR001155">
    <property type="entry name" value="OxRdtase_FMN_N"/>
</dbReference>
<evidence type="ECO:0000259" key="1">
    <source>
        <dbReference type="Pfam" id="PF00724"/>
    </source>
</evidence>
<gene>
    <name evidence="2" type="ORF">BO97DRAFT_438752</name>
</gene>
<evidence type="ECO:0000313" key="2">
    <source>
        <dbReference type="EMBL" id="RAL07051.1"/>
    </source>
</evidence>
<dbReference type="RefSeq" id="XP_025546205.1">
    <property type="nucleotide sequence ID" value="XM_025697930.1"/>
</dbReference>
<reference evidence="2 3" key="1">
    <citation type="submission" date="2018-02" db="EMBL/GenBank/DDBJ databases">
        <title>The genomes of Aspergillus section Nigri reveals drivers in fungal speciation.</title>
        <authorList>
            <consortium name="DOE Joint Genome Institute"/>
            <person name="Vesth T.C."/>
            <person name="Nybo J."/>
            <person name="Theobald S."/>
            <person name="Brandl J."/>
            <person name="Frisvad J.C."/>
            <person name="Nielsen K.F."/>
            <person name="Lyhne E.K."/>
            <person name="Kogle M.E."/>
            <person name="Kuo A."/>
            <person name="Riley R."/>
            <person name="Clum A."/>
            <person name="Nolan M."/>
            <person name="Lipzen A."/>
            <person name="Salamov A."/>
            <person name="Henrissat B."/>
            <person name="Wiebenga A."/>
            <person name="De vries R.P."/>
            <person name="Grigoriev I.V."/>
            <person name="Mortensen U.H."/>
            <person name="Andersen M.R."/>
            <person name="Baker S.E."/>
        </authorList>
    </citation>
    <scope>NUCLEOTIDE SEQUENCE [LARGE SCALE GENOMIC DNA]</scope>
    <source>
        <strain evidence="2 3">CBS 101889</strain>
    </source>
</reference>
<dbReference type="GeneID" id="37202219"/>
<dbReference type="OrthoDB" id="276546at2759"/>
<accession>A0A395HGK9</accession>
<evidence type="ECO:0000313" key="3">
    <source>
        <dbReference type="Proteomes" id="UP000248961"/>
    </source>
</evidence>
<name>A0A395HGK9_ASPHC</name>
<dbReference type="SUPFAM" id="SSF51395">
    <property type="entry name" value="FMN-linked oxidoreductases"/>
    <property type="match status" value="1"/>
</dbReference>
<dbReference type="VEuPathDB" id="FungiDB:BO97DRAFT_438752"/>
<dbReference type="PANTHER" id="PTHR22893">
    <property type="entry name" value="NADH OXIDOREDUCTASE-RELATED"/>
    <property type="match status" value="1"/>
</dbReference>
<dbReference type="AlphaFoldDB" id="A0A395HGK9"/>
<dbReference type="STRING" id="1450537.A0A395HGK9"/>